<evidence type="ECO:0000259" key="3">
    <source>
        <dbReference type="SMART" id="SM00271"/>
    </source>
</evidence>
<dbReference type="GO" id="GO:0044571">
    <property type="term" value="P:[2Fe-2S] cluster assembly"/>
    <property type="evidence" value="ECO:0007669"/>
    <property type="project" value="InterPro"/>
</dbReference>
<keyword evidence="5" id="KW-1185">Reference proteome</keyword>
<reference evidence="4" key="1">
    <citation type="submission" date="2022-08" db="EMBL/GenBank/DDBJ databases">
        <authorList>
            <consortium name="DOE Joint Genome Institute"/>
            <person name="Min B."/>
            <person name="Sierra-Patev S."/>
            <person name="Naranjo-Ortiz M."/>
            <person name="Looney B."/>
            <person name="Konkel Z."/>
            <person name="Slot J.C."/>
            <person name="Sakamoto Y."/>
            <person name="Steenwyk J.L."/>
            <person name="Rokas A."/>
            <person name="Carro J."/>
            <person name="Camarero S."/>
            <person name="Ferreira P."/>
            <person name="Molpeceres G."/>
            <person name="Ruiz-duenas F.J."/>
            <person name="Serrano A."/>
            <person name="Henrissat B."/>
            <person name="Drula E."/>
            <person name="Hughes K.W."/>
            <person name="Mata J.L."/>
            <person name="Ishikawa N.K."/>
            <person name="Vargas-Isla R."/>
            <person name="Ushijima S."/>
            <person name="Smith C.A."/>
            <person name="Ahrendt S."/>
            <person name="Andreopoulos W."/>
            <person name="He G."/>
            <person name="LaButti K."/>
            <person name="Lipzen A."/>
            <person name="Ng V."/>
            <person name="Riley R."/>
            <person name="Sandor L."/>
            <person name="Barry K."/>
            <person name="Martinez A.T."/>
            <person name="Xiao Y."/>
            <person name="Gibbons J.G."/>
            <person name="Terashima K."/>
            <person name="Hibbett D.S."/>
            <person name="Grigoriev I.V."/>
        </authorList>
    </citation>
    <scope>NUCLEOTIDE SEQUENCE</scope>
    <source>
        <strain evidence="4">ET3784</strain>
    </source>
</reference>
<dbReference type="GO" id="GO:0005739">
    <property type="term" value="C:mitochondrion"/>
    <property type="evidence" value="ECO:0007669"/>
    <property type="project" value="TreeGrafter"/>
</dbReference>
<proteinExistence type="inferred from homology"/>
<gene>
    <name evidence="4" type="ORF">DFJ43DRAFT_1168793</name>
</gene>
<feature type="domain" description="J" evidence="3">
    <location>
        <begin position="62"/>
        <end position="130"/>
    </location>
</feature>
<organism evidence="4 5">
    <name type="scientific">Lentinula guzmanii</name>
    <dbReference type="NCBI Taxonomy" id="2804957"/>
    <lineage>
        <taxon>Eukaryota</taxon>
        <taxon>Fungi</taxon>
        <taxon>Dikarya</taxon>
        <taxon>Basidiomycota</taxon>
        <taxon>Agaricomycotina</taxon>
        <taxon>Agaricomycetes</taxon>
        <taxon>Agaricomycetidae</taxon>
        <taxon>Agaricales</taxon>
        <taxon>Marasmiineae</taxon>
        <taxon>Omphalotaceae</taxon>
        <taxon>Lentinula</taxon>
    </lineage>
</organism>
<name>A0AA38JY14_9AGAR</name>
<dbReference type="PANTHER" id="PTHR14021:SF15">
    <property type="entry name" value="IRON-SULFUR CLUSTER CO-CHAPERONE PROTEIN HSCB"/>
    <property type="match status" value="1"/>
</dbReference>
<dbReference type="Gene3D" id="1.10.287.110">
    <property type="entry name" value="DnaJ domain"/>
    <property type="match status" value="1"/>
</dbReference>
<dbReference type="Proteomes" id="UP001176059">
    <property type="component" value="Unassembled WGS sequence"/>
</dbReference>
<accession>A0AA38JY14</accession>
<dbReference type="InterPro" id="IPR036869">
    <property type="entry name" value="J_dom_sf"/>
</dbReference>
<evidence type="ECO:0000313" key="4">
    <source>
        <dbReference type="EMBL" id="KAJ3734858.1"/>
    </source>
</evidence>
<protein>
    <submittedName>
        <fullName evidence="4">Co-chaperone Hsc20</fullName>
    </submittedName>
</protein>
<evidence type="ECO:0000256" key="2">
    <source>
        <dbReference type="ARBA" id="ARBA00023186"/>
    </source>
</evidence>
<comment type="caution">
    <text evidence="4">The sequence shown here is derived from an EMBL/GenBank/DDBJ whole genome shotgun (WGS) entry which is preliminary data.</text>
</comment>
<evidence type="ECO:0000313" key="5">
    <source>
        <dbReference type="Proteomes" id="UP001176059"/>
    </source>
</evidence>
<dbReference type="SUPFAM" id="SSF47144">
    <property type="entry name" value="HSC20 (HSCB), C-terminal oligomerisation domain"/>
    <property type="match status" value="1"/>
</dbReference>
<dbReference type="PANTHER" id="PTHR14021">
    <property type="entry name" value="IRON-SULFUR CLUSTER CO-CHAPERONE PROTEIN HSCB"/>
    <property type="match status" value="1"/>
</dbReference>
<sequence>MSFRLALCTRQRVFAQSRSLFFAKPFSTHKLTQTCPSCSKQLPTSLPACTNCWNIWNIPADTSYHDIFALPKESNPFVIDTSLLKQRFRQMQAACHPDTWASKGQDKQDAAQVLSSAVNHAYQTLLQPMPRIEYILSVNGNPMEETDKLEDDEFLMNIMMAREEVETAETREEAERVTQENQGELRGFVGKTLSNTPPALIDDTLLEIESLVKQKKWWEVKEAGIRLKYLDGIRKAVMEKS</sequence>
<dbReference type="SMART" id="SM00271">
    <property type="entry name" value="DnaJ"/>
    <property type="match status" value="1"/>
</dbReference>
<dbReference type="GO" id="GO:0001671">
    <property type="term" value="F:ATPase activator activity"/>
    <property type="evidence" value="ECO:0007669"/>
    <property type="project" value="InterPro"/>
</dbReference>
<dbReference type="SUPFAM" id="SSF46565">
    <property type="entry name" value="Chaperone J-domain"/>
    <property type="match status" value="1"/>
</dbReference>
<dbReference type="GO" id="GO:0051259">
    <property type="term" value="P:protein complex oligomerization"/>
    <property type="evidence" value="ECO:0007669"/>
    <property type="project" value="InterPro"/>
</dbReference>
<dbReference type="InterPro" id="IPR004640">
    <property type="entry name" value="HscB"/>
</dbReference>
<dbReference type="InterPro" id="IPR036386">
    <property type="entry name" value="HscB_C_sf"/>
</dbReference>
<dbReference type="Gene3D" id="1.20.1280.20">
    <property type="entry name" value="HscB, C-terminal domain"/>
    <property type="match status" value="1"/>
</dbReference>
<dbReference type="GO" id="GO:0051087">
    <property type="term" value="F:protein-folding chaperone binding"/>
    <property type="evidence" value="ECO:0007669"/>
    <property type="project" value="InterPro"/>
</dbReference>
<evidence type="ECO:0000256" key="1">
    <source>
        <dbReference type="ARBA" id="ARBA00010476"/>
    </source>
</evidence>
<comment type="similarity">
    <text evidence="1">Belongs to the HscB family.</text>
</comment>
<dbReference type="Pfam" id="PF07743">
    <property type="entry name" value="HSCB_C"/>
    <property type="match status" value="1"/>
</dbReference>
<keyword evidence="2" id="KW-0143">Chaperone</keyword>
<dbReference type="InterPro" id="IPR001623">
    <property type="entry name" value="DnaJ_domain"/>
</dbReference>
<reference evidence="4" key="2">
    <citation type="journal article" date="2023" name="Proc. Natl. Acad. Sci. U.S.A.">
        <title>A global phylogenomic analysis of the shiitake genus Lentinula.</title>
        <authorList>
            <person name="Sierra-Patev S."/>
            <person name="Min B."/>
            <person name="Naranjo-Ortiz M."/>
            <person name="Looney B."/>
            <person name="Konkel Z."/>
            <person name="Slot J.C."/>
            <person name="Sakamoto Y."/>
            <person name="Steenwyk J.L."/>
            <person name="Rokas A."/>
            <person name="Carro J."/>
            <person name="Camarero S."/>
            <person name="Ferreira P."/>
            <person name="Molpeceres G."/>
            <person name="Ruiz-Duenas F.J."/>
            <person name="Serrano A."/>
            <person name="Henrissat B."/>
            <person name="Drula E."/>
            <person name="Hughes K.W."/>
            <person name="Mata J.L."/>
            <person name="Ishikawa N.K."/>
            <person name="Vargas-Isla R."/>
            <person name="Ushijima S."/>
            <person name="Smith C.A."/>
            <person name="Donoghue J."/>
            <person name="Ahrendt S."/>
            <person name="Andreopoulos W."/>
            <person name="He G."/>
            <person name="LaButti K."/>
            <person name="Lipzen A."/>
            <person name="Ng V."/>
            <person name="Riley R."/>
            <person name="Sandor L."/>
            <person name="Barry K."/>
            <person name="Martinez A.T."/>
            <person name="Xiao Y."/>
            <person name="Gibbons J.G."/>
            <person name="Terashima K."/>
            <person name="Grigoriev I.V."/>
            <person name="Hibbett D."/>
        </authorList>
    </citation>
    <scope>NUCLEOTIDE SEQUENCE</scope>
    <source>
        <strain evidence="4">ET3784</strain>
    </source>
</reference>
<dbReference type="EMBL" id="JANVFO010000012">
    <property type="protein sequence ID" value="KAJ3734858.1"/>
    <property type="molecule type" value="Genomic_DNA"/>
</dbReference>
<dbReference type="AlphaFoldDB" id="A0AA38JY14"/>
<dbReference type="NCBIfam" id="TIGR00714">
    <property type="entry name" value="hscB"/>
    <property type="match status" value="1"/>
</dbReference>
<dbReference type="InterPro" id="IPR009073">
    <property type="entry name" value="HscB_oligo_C"/>
</dbReference>